<protein>
    <submittedName>
        <fullName evidence="2">Uncharacterized protein</fullName>
    </submittedName>
</protein>
<dbReference type="InParanoid" id="A0A165DIL0"/>
<dbReference type="GeneID" id="63820279"/>
<feature type="non-terminal residue" evidence="2">
    <location>
        <position position="77"/>
    </location>
</feature>
<feature type="region of interest" description="Disordered" evidence="1">
    <location>
        <begin position="1"/>
        <end position="49"/>
    </location>
</feature>
<gene>
    <name evidence="2" type="ORF">LAESUDRAFT_618912</name>
</gene>
<dbReference type="OrthoDB" id="3260379at2759"/>
<dbReference type="RefSeq" id="XP_040762701.1">
    <property type="nucleotide sequence ID" value="XM_040903248.1"/>
</dbReference>
<reference evidence="2 3" key="1">
    <citation type="journal article" date="2016" name="Mol. Biol. Evol.">
        <title>Comparative Genomics of Early-Diverging Mushroom-Forming Fungi Provides Insights into the Origins of Lignocellulose Decay Capabilities.</title>
        <authorList>
            <person name="Nagy L.G."/>
            <person name="Riley R."/>
            <person name="Tritt A."/>
            <person name="Adam C."/>
            <person name="Daum C."/>
            <person name="Floudas D."/>
            <person name="Sun H."/>
            <person name="Yadav J.S."/>
            <person name="Pangilinan J."/>
            <person name="Larsson K.H."/>
            <person name="Matsuura K."/>
            <person name="Barry K."/>
            <person name="Labutti K."/>
            <person name="Kuo R."/>
            <person name="Ohm R.A."/>
            <person name="Bhattacharya S.S."/>
            <person name="Shirouzu T."/>
            <person name="Yoshinaga Y."/>
            <person name="Martin F.M."/>
            <person name="Grigoriev I.V."/>
            <person name="Hibbett D.S."/>
        </authorList>
    </citation>
    <scope>NUCLEOTIDE SEQUENCE [LARGE SCALE GENOMIC DNA]</scope>
    <source>
        <strain evidence="2 3">93-53</strain>
    </source>
</reference>
<feature type="non-terminal residue" evidence="2">
    <location>
        <position position="1"/>
    </location>
</feature>
<dbReference type="AlphaFoldDB" id="A0A165DIL0"/>
<organism evidence="2 3">
    <name type="scientific">Laetiporus sulphureus 93-53</name>
    <dbReference type="NCBI Taxonomy" id="1314785"/>
    <lineage>
        <taxon>Eukaryota</taxon>
        <taxon>Fungi</taxon>
        <taxon>Dikarya</taxon>
        <taxon>Basidiomycota</taxon>
        <taxon>Agaricomycotina</taxon>
        <taxon>Agaricomycetes</taxon>
        <taxon>Polyporales</taxon>
        <taxon>Laetiporus</taxon>
    </lineage>
</organism>
<keyword evidence="3" id="KW-1185">Reference proteome</keyword>
<evidence type="ECO:0000313" key="3">
    <source>
        <dbReference type="Proteomes" id="UP000076871"/>
    </source>
</evidence>
<evidence type="ECO:0000313" key="2">
    <source>
        <dbReference type="EMBL" id="KZT04961.1"/>
    </source>
</evidence>
<proteinExistence type="predicted"/>
<dbReference type="Proteomes" id="UP000076871">
    <property type="component" value="Unassembled WGS sequence"/>
</dbReference>
<accession>A0A165DIL0</accession>
<dbReference type="EMBL" id="KV427633">
    <property type="protein sequence ID" value="KZT04961.1"/>
    <property type="molecule type" value="Genomic_DNA"/>
</dbReference>
<evidence type="ECO:0000256" key="1">
    <source>
        <dbReference type="SAM" id="MobiDB-lite"/>
    </source>
</evidence>
<name>A0A165DIL0_9APHY</name>
<feature type="compositionally biased region" description="Polar residues" evidence="1">
    <location>
        <begin position="11"/>
        <end position="24"/>
    </location>
</feature>
<sequence length="77" mass="8678">SKRPPMERSYTPGSSTIAPSSIVQFPSKRRRIASSNKGNTGEGDTWTRWPVPASDLYVPEFSLEDEVRILAEHFLQN</sequence>